<accession>A0A8D8ZVU6</accession>
<dbReference type="Pfam" id="PF00079">
    <property type="entry name" value="Serpin"/>
    <property type="match status" value="1"/>
</dbReference>
<dbReference type="EMBL" id="HBUF01534390">
    <property type="protein sequence ID" value="CAG6752796.1"/>
    <property type="molecule type" value="Transcribed_RNA"/>
</dbReference>
<dbReference type="SUPFAM" id="SSF56574">
    <property type="entry name" value="Serpins"/>
    <property type="match status" value="1"/>
</dbReference>
<dbReference type="InterPro" id="IPR042185">
    <property type="entry name" value="Serpin_sf_2"/>
</dbReference>
<dbReference type="EMBL" id="HBUF01534391">
    <property type="protein sequence ID" value="CAG6752797.1"/>
    <property type="molecule type" value="Transcribed_RNA"/>
</dbReference>
<proteinExistence type="predicted"/>
<dbReference type="Gene3D" id="2.30.39.10">
    <property type="entry name" value="Alpha-1-antitrypsin, domain 1"/>
    <property type="match status" value="1"/>
</dbReference>
<evidence type="ECO:0000313" key="2">
    <source>
        <dbReference type="EMBL" id="CAG6752796.1"/>
    </source>
</evidence>
<protein>
    <recommendedName>
        <fullName evidence="1">Serpin domain-containing protein</fullName>
    </recommendedName>
</protein>
<dbReference type="EMBL" id="HBUF01534389">
    <property type="protein sequence ID" value="CAG6752795.1"/>
    <property type="molecule type" value="Transcribed_RNA"/>
</dbReference>
<dbReference type="AlphaFoldDB" id="A0A8D8ZVU6"/>
<reference evidence="2" key="1">
    <citation type="submission" date="2021-05" db="EMBL/GenBank/DDBJ databases">
        <authorList>
            <person name="Alioto T."/>
            <person name="Alioto T."/>
            <person name="Gomez Garrido J."/>
        </authorList>
    </citation>
    <scope>NUCLEOTIDE SEQUENCE</scope>
</reference>
<evidence type="ECO:0000259" key="1">
    <source>
        <dbReference type="Pfam" id="PF00079"/>
    </source>
</evidence>
<feature type="domain" description="Serpin" evidence="1">
    <location>
        <begin position="79"/>
        <end position="128"/>
    </location>
</feature>
<dbReference type="InterPro" id="IPR023796">
    <property type="entry name" value="Serpin_dom"/>
</dbReference>
<dbReference type="InterPro" id="IPR036186">
    <property type="entry name" value="Serpin_sf"/>
</dbReference>
<sequence>MFPSYFIQLLSSQSRNLWDYRNLVSLLQESNTRSPGFIIILVPLTPSDGRIEYFRESIPRNRRVHCGIDSFMKTKELMNTEAAAATAVLLFPGSSPIFHPPKQFKFDHPFALTITDTTGSIIFVGRVRKME</sequence>
<name>A0A8D8ZVU6_9HEMI</name>
<organism evidence="2">
    <name type="scientific">Cacopsylla melanoneura</name>
    <dbReference type="NCBI Taxonomy" id="428564"/>
    <lineage>
        <taxon>Eukaryota</taxon>
        <taxon>Metazoa</taxon>
        <taxon>Ecdysozoa</taxon>
        <taxon>Arthropoda</taxon>
        <taxon>Hexapoda</taxon>
        <taxon>Insecta</taxon>
        <taxon>Pterygota</taxon>
        <taxon>Neoptera</taxon>
        <taxon>Paraneoptera</taxon>
        <taxon>Hemiptera</taxon>
        <taxon>Sternorrhyncha</taxon>
        <taxon>Psylloidea</taxon>
        <taxon>Psyllidae</taxon>
        <taxon>Psyllinae</taxon>
        <taxon>Cacopsylla</taxon>
    </lineage>
</organism>